<dbReference type="EMBL" id="DYDO01000006">
    <property type="protein sequence ID" value="DBA23766.1"/>
    <property type="molecule type" value="Genomic_DNA"/>
</dbReference>
<reference evidence="2" key="1">
    <citation type="thesis" date="2020" institute="ProQuest LLC" country="789 East Eisenhower Parkway, Ann Arbor, MI, USA">
        <title>Comparative Genomics and Chromosome Evolution.</title>
        <authorList>
            <person name="Mudd A.B."/>
        </authorList>
    </citation>
    <scope>NUCLEOTIDE SEQUENCE</scope>
    <source>
        <strain evidence="2">1538</strain>
        <tissue evidence="2">Blood</tissue>
    </source>
</reference>
<keyword evidence="1" id="KW-0812">Transmembrane</keyword>
<sequence>MEVNKSAGCSFECGRNPTLFTCFCFSISFFAIFAHLGGLGWHDITPVRMCRTAFMRTARARDVGLPGILHIRISALSPETQSNPACRKDYYCRWDLACPFLQ</sequence>
<proteinExistence type="predicted"/>
<evidence type="ECO:0000313" key="2">
    <source>
        <dbReference type="EMBL" id="DBA23766.1"/>
    </source>
</evidence>
<keyword evidence="3" id="KW-1185">Reference proteome</keyword>
<dbReference type="AlphaFoldDB" id="A0AAV3AHA5"/>
<evidence type="ECO:0000256" key="1">
    <source>
        <dbReference type="SAM" id="Phobius"/>
    </source>
</evidence>
<name>A0AAV3AHA5_PYXAD</name>
<keyword evidence="1" id="KW-1133">Transmembrane helix</keyword>
<accession>A0AAV3AHA5</accession>
<gene>
    <name evidence="2" type="ORF">GDO54_014648</name>
</gene>
<comment type="caution">
    <text evidence="2">The sequence shown here is derived from an EMBL/GenBank/DDBJ whole genome shotgun (WGS) entry which is preliminary data.</text>
</comment>
<organism evidence="2 3">
    <name type="scientific">Pyxicephalus adspersus</name>
    <name type="common">African bullfrog</name>
    <dbReference type="NCBI Taxonomy" id="30357"/>
    <lineage>
        <taxon>Eukaryota</taxon>
        <taxon>Metazoa</taxon>
        <taxon>Chordata</taxon>
        <taxon>Craniata</taxon>
        <taxon>Vertebrata</taxon>
        <taxon>Euteleostomi</taxon>
        <taxon>Amphibia</taxon>
        <taxon>Batrachia</taxon>
        <taxon>Anura</taxon>
        <taxon>Neobatrachia</taxon>
        <taxon>Ranoidea</taxon>
        <taxon>Pyxicephalidae</taxon>
        <taxon>Pyxicephalinae</taxon>
        <taxon>Pyxicephalus</taxon>
    </lineage>
</organism>
<keyword evidence="1" id="KW-0472">Membrane</keyword>
<evidence type="ECO:0000313" key="3">
    <source>
        <dbReference type="Proteomes" id="UP001181693"/>
    </source>
</evidence>
<dbReference type="Proteomes" id="UP001181693">
    <property type="component" value="Unassembled WGS sequence"/>
</dbReference>
<protein>
    <submittedName>
        <fullName evidence="2">Uncharacterized protein</fullName>
    </submittedName>
</protein>
<feature type="transmembrane region" description="Helical" evidence="1">
    <location>
        <begin position="18"/>
        <end position="41"/>
    </location>
</feature>